<dbReference type="SMART" id="SM00347">
    <property type="entry name" value="HTH_MARR"/>
    <property type="match status" value="1"/>
</dbReference>
<feature type="domain" description="HTH marR-type" evidence="1">
    <location>
        <begin position="8"/>
        <end position="143"/>
    </location>
</feature>
<name>A0A7X0I954_9ACTN</name>
<dbReference type="AlphaFoldDB" id="A0A7X0I954"/>
<accession>A0A7X0I954</accession>
<dbReference type="Gene3D" id="1.10.10.10">
    <property type="entry name" value="Winged helix-like DNA-binding domain superfamily/Winged helix DNA-binding domain"/>
    <property type="match status" value="1"/>
</dbReference>
<comment type="caution">
    <text evidence="2">The sequence shown here is derived from an EMBL/GenBank/DDBJ whole genome shotgun (WGS) entry which is preliminary data.</text>
</comment>
<sequence length="145" mass="15869">MDDTTLLARDLRVAVGRVARRMRQLYATPASAGGTTFTELAVLSRLYREGPTTPGTLAAGERVTAQAIAPVLTALERRALVDRTPDTGDRRRVIVTLTEAGRTLLETREQAVMAELIRTLATFDDAERRNVLAAIPLLERLADNL</sequence>
<dbReference type="PANTHER" id="PTHR39515:SF2">
    <property type="entry name" value="HTH-TYPE TRANSCRIPTIONAL REGULATOR RV0880"/>
    <property type="match status" value="1"/>
</dbReference>
<protein>
    <submittedName>
        <fullName evidence="2">DNA-binding MarR family transcriptional regulator</fullName>
    </submittedName>
</protein>
<dbReference type="PANTHER" id="PTHR39515">
    <property type="entry name" value="CONSERVED PROTEIN"/>
    <property type="match status" value="1"/>
</dbReference>
<dbReference type="RefSeq" id="WP_221474631.1">
    <property type="nucleotide sequence ID" value="NZ_BAAALO010000006.1"/>
</dbReference>
<reference evidence="2 3" key="1">
    <citation type="submission" date="2020-08" db="EMBL/GenBank/DDBJ databases">
        <title>Sequencing the genomes of 1000 actinobacteria strains.</title>
        <authorList>
            <person name="Klenk H.-P."/>
        </authorList>
    </citation>
    <scope>NUCLEOTIDE SEQUENCE [LARGE SCALE GENOMIC DNA]</scope>
    <source>
        <strain evidence="2 3">DSM 44936</strain>
    </source>
</reference>
<evidence type="ECO:0000313" key="2">
    <source>
        <dbReference type="EMBL" id="MBB6470768.1"/>
    </source>
</evidence>
<dbReference type="Pfam" id="PF01047">
    <property type="entry name" value="MarR"/>
    <property type="match status" value="1"/>
</dbReference>
<dbReference type="Proteomes" id="UP000555564">
    <property type="component" value="Unassembled WGS sequence"/>
</dbReference>
<dbReference type="InterPro" id="IPR036388">
    <property type="entry name" value="WH-like_DNA-bd_sf"/>
</dbReference>
<keyword evidence="3" id="KW-1185">Reference proteome</keyword>
<dbReference type="InterPro" id="IPR000835">
    <property type="entry name" value="HTH_MarR-typ"/>
</dbReference>
<dbReference type="InterPro" id="IPR052526">
    <property type="entry name" value="HTH-type_Bedaq_tolerance"/>
</dbReference>
<organism evidence="2 3">
    <name type="scientific">Sphaerisporangium rubeum</name>
    <dbReference type="NCBI Taxonomy" id="321317"/>
    <lineage>
        <taxon>Bacteria</taxon>
        <taxon>Bacillati</taxon>
        <taxon>Actinomycetota</taxon>
        <taxon>Actinomycetes</taxon>
        <taxon>Streptosporangiales</taxon>
        <taxon>Streptosporangiaceae</taxon>
        <taxon>Sphaerisporangium</taxon>
    </lineage>
</organism>
<evidence type="ECO:0000313" key="3">
    <source>
        <dbReference type="Proteomes" id="UP000555564"/>
    </source>
</evidence>
<gene>
    <name evidence="2" type="ORF">BJ992_000199</name>
</gene>
<dbReference type="EMBL" id="JACHIU010000001">
    <property type="protein sequence ID" value="MBB6470768.1"/>
    <property type="molecule type" value="Genomic_DNA"/>
</dbReference>
<keyword evidence="2" id="KW-0238">DNA-binding</keyword>
<dbReference type="GO" id="GO:0003677">
    <property type="term" value="F:DNA binding"/>
    <property type="evidence" value="ECO:0007669"/>
    <property type="project" value="UniProtKB-KW"/>
</dbReference>
<dbReference type="InterPro" id="IPR036390">
    <property type="entry name" value="WH_DNA-bd_sf"/>
</dbReference>
<proteinExistence type="predicted"/>
<dbReference type="PROSITE" id="PS50995">
    <property type="entry name" value="HTH_MARR_2"/>
    <property type="match status" value="1"/>
</dbReference>
<dbReference type="SUPFAM" id="SSF46785">
    <property type="entry name" value="Winged helix' DNA-binding domain"/>
    <property type="match status" value="1"/>
</dbReference>
<evidence type="ECO:0000259" key="1">
    <source>
        <dbReference type="PROSITE" id="PS50995"/>
    </source>
</evidence>
<dbReference type="GO" id="GO:0003700">
    <property type="term" value="F:DNA-binding transcription factor activity"/>
    <property type="evidence" value="ECO:0007669"/>
    <property type="project" value="InterPro"/>
</dbReference>